<feature type="compositionally biased region" description="Basic and acidic residues" evidence="1">
    <location>
        <begin position="137"/>
        <end position="151"/>
    </location>
</feature>
<evidence type="ECO:0000313" key="2">
    <source>
        <dbReference type="EMBL" id="OBS64376.1"/>
    </source>
</evidence>
<organism evidence="2 3">
    <name type="scientific">Neotoma lepida</name>
    <name type="common">Desert woodrat</name>
    <dbReference type="NCBI Taxonomy" id="56216"/>
    <lineage>
        <taxon>Eukaryota</taxon>
        <taxon>Metazoa</taxon>
        <taxon>Chordata</taxon>
        <taxon>Craniata</taxon>
        <taxon>Vertebrata</taxon>
        <taxon>Euteleostomi</taxon>
        <taxon>Mammalia</taxon>
        <taxon>Eutheria</taxon>
        <taxon>Euarchontoglires</taxon>
        <taxon>Glires</taxon>
        <taxon>Rodentia</taxon>
        <taxon>Myomorpha</taxon>
        <taxon>Muroidea</taxon>
        <taxon>Cricetidae</taxon>
        <taxon>Neotominae</taxon>
        <taxon>Neotoma</taxon>
    </lineage>
</organism>
<dbReference type="InterPro" id="IPR012340">
    <property type="entry name" value="NA-bd_OB-fold"/>
</dbReference>
<dbReference type="OrthoDB" id="10267824at2759"/>
<reference evidence="2 3" key="1">
    <citation type="submission" date="2016-06" db="EMBL/GenBank/DDBJ databases">
        <title>The Draft Genome Sequence and Annotation of the Desert Woodrat Neotoma lepida.</title>
        <authorList>
            <person name="Campbell M."/>
            <person name="Oakeson K.F."/>
            <person name="Yandell M."/>
            <person name="Halpert J.R."/>
            <person name="Dearing D."/>
        </authorList>
    </citation>
    <scope>NUCLEOTIDE SEQUENCE [LARGE SCALE GENOMIC DNA]</scope>
    <source>
        <strain evidence="2">417</strain>
        <tissue evidence="2">Liver</tissue>
    </source>
</reference>
<proteinExistence type="predicted"/>
<comment type="caution">
    <text evidence="2">The sequence shown here is derived from an EMBL/GenBank/DDBJ whole genome shotgun (WGS) entry which is preliminary data.</text>
</comment>
<feature type="region of interest" description="Disordered" evidence="1">
    <location>
        <begin position="120"/>
        <end position="151"/>
    </location>
</feature>
<dbReference type="STRING" id="56216.A0A1A6GDP7"/>
<sequence>MGPTMASTTLWAAIKETWRMSGNLADHGRFDQFSPAVPREGTQAPGDFPVCIINWDLTPGKHMSLFPVHIGLKGRRQAGSSQTLSDTMNLDIFLHSRYCSQSFSATNNLHTITEIQAQRVRSEDSARTYSGNPARNKHGDSRRAETARNRMQESVMPVATNTSEYRLVPEREDIPMRPTEFESPRKFLRFAGTEYSIVSAEEARHMKRVKGTCSPAVDFAEQHGYTKCMVKMSCITLATGLPREVVFHDPHLLKEQTELFIITEGINTQQFINVLPMGTTPECTMVCCLEEKPGKWSKLAQPLGTIPQSSPMTPETQKTRVVTSSTLASPPVFEEMLLLGAKVPPPPNSGLKGGQVDARIFSVLTS</sequence>
<dbReference type="Gene3D" id="2.40.50.140">
    <property type="entry name" value="Nucleic acid-binding proteins"/>
    <property type="match status" value="1"/>
</dbReference>
<dbReference type="Gene3D" id="2.30.30.30">
    <property type="match status" value="1"/>
</dbReference>
<name>A0A1A6GDP7_NEOLE</name>
<accession>A0A1A6GDP7</accession>
<evidence type="ECO:0000313" key="3">
    <source>
        <dbReference type="Proteomes" id="UP000092124"/>
    </source>
</evidence>
<keyword evidence="3" id="KW-1185">Reference proteome</keyword>
<dbReference type="AlphaFoldDB" id="A0A1A6GDP7"/>
<dbReference type="EMBL" id="LZPO01097216">
    <property type="protein sequence ID" value="OBS64376.1"/>
    <property type="molecule type" value="Genomic_DNA"/>
</dbReference>
<evidence type="ECO:0000256" key="1">
    <source>
        <dbReference type="SAM" id="MobiDB-lite"/>
    </source>
</evidence>
<protein>
    <submittedName>
        <fullName evidence="2">Uncharacterized protein</fullName>
    </submittedName>
</protein>
<dbReference type="Proteomes" id="UP000092124">
    <property type="component" value="Unassembled WGS sequence"/>
</dbReference>
<dbReference type="InterPro" id="IPR014722">
    <property type="entry name" value="Rib_uL2_dom2"/>
</dbReference>
<feature type="non-terminal residue" evidence="2">
    <location>
        <position position="366"/>
    </location>
</feature>
<gene>
    <name evidence="2" type="ORF">A6R68_07084</name>
</gene>